<organism evidence="11 12">
    <name type="scientific">Hydrocarboniphaga effusa AP103</name>
    <dbReference type="NCBI Taxonomy" id="1172194"/>
    <lineage>
        <taxon>Bacteria</taxon>
        <taxon>Pseudomonadati</taxon>
        <taxon>Pseudomonadota</taxon>
        <taxon>Gammaproteobacteria</taxon>
        <taxon>Nevskiales</taxon>
        <taxon>Nevskiaceae</taxon>
        <taxon>Hydrocarboniphaga</taxon>
    </lineage>
</organism>
<dbReference type="Proteomes" id="UP000003704">
    <property type="component" value="Unassembled WGS sequence"/>
</dbReference>
<dbReference type="STRING" id="1172194.WQQ_34130"/>
<dbReference type="SFLD" id="SFLDG01129">
    <property type="entry name" value="C1.5:_HAD__Beta-PGM__Phosphata"/>
    <property type="match status" value="1"/>
</dbReference>
<keyword evidence="9 10" id="KW-0119">Carbohydrate metabolism</keyword>
<dbReference type="InterPro" id="IPR037512">
    <property type="entry name" value="PGPase_prok"/>
</dbReference>
<feature type="active site" description="Nucleophile" evidence="10">
    <location>
        <position position="7"/>
    </location>
</feature>
<proteinExistence type="inferred from homology"/>
<dbReference type="PANTHER" id="PTHR43434">
    <property type="entry name" value="PHOSPHOGLYCOLATE PHOSPHATASE"/>
    <property type="match status" value="1"/>
</dbReference>
<dbReference type="GO" id="GO:0046295">
    <property type="term" value="P:glycolate biosynthetic process"/>
    <property type="evidence" value="ECO:0007669"/>
    <property type="project" value="UniProtKB-UniRule"/>
</dbReference>
<dbReference type="InterPro" id="IPR023198">
    <property type="entry name" value="PGP-like_dom2"/>
</dbReference>
<sequence length="225" mass="24531">MALIIFDLDGTLVDSRPDLVRTVNAAMSEHGFASVGPELVTPWVGRGSRVLLAAALRHHGVDPQAPGFDFEAAFERFLYHYGQNLTIDTTLYPDVSETLAQLGEQGYELAVCTNKPERFVAPLLQHFGIRDRFGALLGGDSLPQRKPDPEPLLHLARHFGERPERCAMVGDSRHDVEAARGAGMPVAGLRGGYGSAEEFELHPPDVLIDTLAELPAWLSRITIAA</sequence>
<comment type="function">
    <text evidence="10">Specifically catalyzes the dephosphorylation of 2-phosphoglycolate. Is involved in the dissimilation of the intracellular 2-phosphoglycolate formed during the DNA repair of 3'-phosphoglycolate ends, a major class of DNA lesions induced by oxidative stress.</text>
</comment>
<dbReference type="InterPro" id="IPR050155">
    <property type="entry name" value="HAD-like_hydrolase_sf"/>
</dbReference>
<evidence type="ECO:0000256" key="5">
    <source>
        <dbReference type="ARBA" id="ARBA00013078"/>
    </source>
</evidence>
<keyword evidence="12" id="KW-1185">Reference proteome</keyword>
<feature type="binding site" evidence="10">
    <location>
        <position position="171"/>
    </location>
    <ligand>
        <name>Mg(2+)</name>
        <dbReference type="ChEBI" id="CHEBI:18420"/>
    </ligand>
</feature>
<evidence type="ECO:0000256" key="7">
    <source>
        <dbReference type="ARBA" id="ARBA00022801"/>
    </source>
</evidence>
<dbReference type="SFLD" id="SFLDG01135">
    <property type="entry name" value="C1.5.6:_HAD__Beta-PGM__Phospha"/>
    <property type="match status" value="1"/>
</dbReference>
<dbReference type="SFLD" id="SFLDS00003">
    <property type="entry name" value="Haloacid_Dehalogenase"/>
    <property type="match status" value="1"/>
</dbReference>
<dbReference type="InterPro" id="IPR023214">
    <property type="entry name" value="HAD_sf"/>
</dbReference>
<comment type="catalytic activity">
    <reaction evidence="1 10">
        <text>2-phosphoglycolate + H2O = glycolate + phosphate</text>
        <dbReference type="Rhea" id="RHEA:14369"/>
        <dbReference type="ChEBI" id="CHEBI:15377"/>
        <dbReference type="ChEBI" id="CHEBI:29805"/>
        <dbReference type="ChEBI" id="CHEBI:43474"/>
        <dbReference type="ChEBI" id="CHEBI:58033"/>
        <dbReference type="EC" id="3.1.3.18"/>
    </reaction>
</comment>
<comment type="caution">
    <text evidence="11">The sequence shown here is derived from an EMBL/GenBank/DDBJ whole genome shotgun (WGS) entry which is preliminary data.</text>
</comment>
<dbReference type="Pfam" id="PF00702">
    <property type="entry name" value="Hydrolase"/>
    <property type="match status" value="1"/>
</dbReference>
<accession>I8I1Z6</accession>
<protein>
    <recommendedName>
        <fullName evidence="5 10">Phosphoglycolate phosphatase</fullName>
        <shortName evidence="10">PGP</shortName>
        <shortName evidence="10">PGPase</shortName>
        <ecNumber evidence="5 10">3.1.3.18</ecNumber>
    </recommendedName>
</protein>
<dbReference type="GO" id="GO:0046872">
    <property type="term" value="F:metal ion binding"/>
    <property type="evidence" value="ECO:0007669"/>
    <property type="project" value="UniProtKB-KW"/>
</dbReference>
<dbReference type="GO" id="GO:0005829">
    <property type="term" value="C:cytosol"/>
    <property type="evidence" value="ECO:0007669"/>
    <property type="project" value="TreeGrafter"/>
</dbReference>
<evidence type="ECO:0000256" key="10">
    <source>
        <dbReference type="HAMAP-Rule" id="MF_00495"/>
    </source>
</evidence>
<dbReference type="InterPro" id="IPR036412">
    <property type="entry name" value="HAD-like_sf"/>
</dbReference>
<keyword evidence="8 10" id="KW-0460">Magnesium</keyword>
<dbReference type="HAMAP" id="MF_00495">
    <property type="entry name" value="GPH_hydrolase_bact"/>
    <property type="match status" value="1"/>
</dbReference>
<dbReference type="NCBIfam" id="TIGR01549">
    <property type="entry name" value="HAD-SF-IA-v1"/>
    <property type="match status" value="1"/>
</dbReference>
<evidence type="ECO:0000256" key="6">
    <source>
        <dbReference type="ARBA" id="ARBA00022723"/>
    </source>
</evidence>
<feature type="binding site" evidence="10">
    <location>
        <position position="9"/>
    </location>
    <ligand>
        <name>Mg(2+)</name>
        <dbReference type="ChEBI" id="CHEBI:18420"/>
    </ligand>
</feature>
<dbReference type="Gene3D" id="1.10.150.240">
    <property type="entry name" value="Putative phosphatase, domain 2"/>
    <property type="match status" value="1"/>
</dbReference>
<dbReference type="GO" id="GO:0008967">
    <property type="term" value="F:phosphoglycolate phosphatase activity"/>
    <property type="evidence" value="ECO:0007669"/>
    <property type="project" value="UniProtKB-UniRule"/>
</dbReference>
<dbReference type="InterPro" id="IPR006439">
    <property type="entry name" value="HAD-SF_hydro_IA"/>
</dbReference>
<reference evidence="11 12" key="1">
    <citation type="journal article" date="2012" name="J. Bacteriol.">
        <title>Genome Sequence of n-Alkane-Degrading Hydrocarboniphaga effusa Strain AP103T (ATCC BAA-332T).</title>
        <authorList>
            <person name="Chang H.K."/>
            <person name="Zylstra G.J."/>
            <person name="Chae J.C."/>
        </authorList>
    </citation>
    <scope>NUCLEOTIDE SEQUENCE [LARGE SCALE GENOMIC DNA]</scope>
    <source>
        <strain evidence="11 12">AP103</strain>
    </source>
</reference>
<feature type="binding site" evidence="10">
    <location>
        <position position="7"/>
    </location>
    <ligand>
        <name>Mg(2+)</name>
        <dbReference type="ChEBI" id="CHEBI:18420"/>
    </ligand>
</feature>
<dbReference type="PATRIC" id="fig|1172194.4.peg.3312"/>
<dbReference type="CDD" id="cd16417">
    <property type="entry name" value="HAD_PGPase"/>
    <property type="match status" value="1"/>
</dbReference>
<comment type="pathway">
    <text evidence="3 10">Organic acid metabolism; glycolate biosynthesis; glycolate from 2-phosphoglycolate: step 1/1.</text>
</comment>
<dbReference type="EMBL" id="AKGD01000002">
    <property type="protein sequence ID" value="EIT69831.1"/>
    <property type="molecule type" value="Genomic_DNA"/>
</dbReference>
<keyword evidence="7 10" id="KW-0378">Hydrolase</keyword>
<evidence type="ECO:0000256" key="9">
    <source>
        <dbReference type="ARBA" id="ARBA00023277"/>
    </source>
</evidence>
<dbReference type="GO" id="GO:0005975">
    <property type="term" value="P:carbohydrate metabolic process"/>
    <property type="evidence" value="ECO:0007669"/>
    <property type="project" value="InterPro"/>
</dbReference>
<comment type="similarity">
    <text evidence="4 10">Belongs to the HAD-like hydrolase superfamily. CbbY/CbbZ/Gph/YieH family.</text>
</comment>
<evidence type="ECO:0000256" key="1">
    <source>
        <dbReference type="ARBA" id="ARBA00000830"/>
    </source>
</evidence>
<keyword evidence="6 10" id="KW-0479">Metal-binding</keyword>
<dbReference type="PANTHER" id="PTHR43434:SF1">
    <property type="entry name" value="PHOSPHOGLYCOLATE PHOSPHATASE"/>
    <property type="match status" value="1"/>
</dbReference>
<dbReference type="NCBIfam" id="TIGR01449">
    <property type="entry name" value="PGP_bact"/>
    <property type="match status" value="1"/>
</dbReference>
<evidence type="ECO:0000256" key="8">
    <source>
        <dbReference type="ARBA" id="ARBA00022842"/>
    </source>
</evidence>
<dbReference type="PRINTS" id="PR00413">
    <property type="entry name" value="HADHALOGNASE"/>
</dbReference>
<gene>
    <name evidence="11" type="ORF">WQQ_34130</name>
</gene>
<evidence type="ECO:0000256" key="3">
    <source>
        <dbReference type="ARBA" id="ARBA00004818"/>
    </source>
</evidence>
<evidence type="ECO:0000313" key="11">
    <source>
        <dbReference type="EMBL" id="EIT69831.1"/>
    </source>
</evidence>
<dbReference type="UniPathway" id="UPA00865">
    <property type="reaction ID" value="UER00834"/>
</dbReference>
<dbReference type="AlphaFoldDB" id="I8I1Z6"/>
<dbReference type="NCBIfam" id="NF009695">
    <property type="entry name" value="PRK13222.1-2"/>
    <property type="match status" value="1"/>
</dbReference>
<dbReference type="Gene3D" id="3.40.50.1000">
    <property type="entry name" value="HAD superfamily/HAD-like"/>
    <property type="match status" value="1"/>
</dbReference>
<evidence type="ECO:0000256" key="4">
    <source>
        <dbReference type="ARBA" id="ARBA00006171"/>
    </source>
</evidence>
<dbReference type="SUPFAM" id="SSF56784">
    <property type="entry name" value="HAD-like"/>
    <property type="match status" value="1"/>
</dbReference>
<dbReference type="GO" id="GO:0006281">
    <property type="term" value="P:DNA repair"/>
    <property type="evidence" value="ECO:0007669"/>
    <property type="project" value="TreeGrafter"/>
</dbReference>
<dbReference type="EC" id="3.1.3.18" evidence="5 10"/>
<comment type="cofactor">
    <cofactor evidence="2 10">
        <name>Mg(2+)</name>
        <dbReference type="ChEBI" id="CHEBI:18420"/>
    </cofactor>
</comment>
<dbReference type="NCBIfam" id="TIGR01509">
    <property type="entry name" value="HAD-SF-IA-v3"/>
    <property type="match status" value="1"/>
</dbReference>
<dbReference type="RefSeq" id="WP_007186352.1">
    <property type="nucleotide sequence ID" value="NZ_AKGD01000002.1"/>
</dbReference>
<evidence type="ECO:0000313" key="12">
    <source>
        <dbReference type="Proteomes" id="UP000003704"/>
    </source>
</evidence>
<evidence type="ECO:0000256" key="2">
    <source>
        <dbReference type="ARBA" id="ARBA00001946"/>
    </source>
</evidence>
<dbReference type="FunFam" id="3.40.50.1000:FF:000022">
    <property type="entry name" value="Phosphoglycolate phosphatase"/>
    <property type="match status" value="1"/>
</dbReference>
<dbReference type="OrthoDB" id="9776368at2"/>
<name>I8I1Z6_9GAMM</name>